<dbReference type="GO" id="GO:0006310">
    <property type="term" value="P:DNA recombination"/>
    <property type="evidence" value="ECO:0007669"/>
    <property type="project" value="UniProtKB-KW"/>
</dbReference>
<dbReference type="InterPro" id="IPR010998">
    <property type="entry name" value="Integrase_recombinase_N"/>
</dbReference>
<evidence type="ECO:0000313" key="4">
    <source>
        <dbReference type="EMBL" id="RDB81583.1"/>
    </source>
</evidence>
<protein>
    <submittedName>
        <fullName evidence="4">Site-specific integrase</fullName>
    </submittedName>
</protein>
<dbReference type="InterPro" id="IPR013762">
    <property type="entry name" value="Integrase-like_cat_sf"/>
</dbReference>
<dbReference type="InterPro" id="IPR002104">
    <property type="entry name" value="Integrase_catalytic"/>
</dbReference>
<dbReference type="PANTHER" id="PTHR30349:SF41">
    <property type="entry name" value="INTEGRASE_RECOMBINASE PROTEIN MJ0367-RELATED"/>
    <property type="match status" value="1"/>
</dbReference>
<evidence type="ECO:0000256" key="1">
    <source>
        <dbReference type="ARBA" id="ARBA00008857"/>
    </source>
</evidence>
<dbReference type="PANTHER" id="PTHR30349">
    <property type="entry name" value="PHAGE INTEGRASE-RELATED"/>
    <property type="match status" value="1"/>
</dbReference>
<keyword evidence="2" id="KW-0238">DNA-binding</keyword>
<dbReference type="EMBL" id="PPTX01000002">
    <property type="protein sequence ID" value="RDB81583.1"/>
    <property type="molecule type" value="Genomic_DNA"/>
</dbReference>
<reference evidence="4 5" key="1">
    <citation type="journal article" date="2018" name="Elife">
        <title>Discovery and characterization of a prevalent human gut bacterial enzyme sufficient for the inactivation of a family of plant toxins.</title>
        <authorList>
            <person name="Koppel N."/>
            <person name="Bisanz J.E."/>
            <person name="Pandelia M.E."/>
            <person name="Turnbaugh P.J."/>
            <person name="Balskus E.P."/>
        </authorList>
    </citation>
    <scope>NUCLEOTIDE SEQUENCE [LARGE SCALE GENOMIC DNA]</scope>
    <source>
        <strain evidence="4 5">MR1 #12</strain>
    </source>
</reference>
<dbReference type="Proteomes" id="UP000253752">
    <property type="component" value="Unassembled WGS sequence"/>
</dbReference>
<proteinExistence type="inferred from homology"/>
<evidence type="ECO:0000256" key="3">
    <source>
        <dbReference type="ARBA" id="ARBA00023172"/>
    </source>
</evidence>
<dbReference type="InterPro" id="IPR050090">
    <property type="entry name" value="Tyrosine_recombinase_XerCD"/>
</dbReference>
<evidence type="ECO:0000256" key="2">
    <source>
        <dbReference type="ARBA" id="ARBA00023125"/>
    </source>
</evidence>
<evidence type="ECO:0000313" key="5">
    <source>
        <dbReference type="Proteomes" id="UP000253752"/>
    </source>
</evidence>
<keyword evidence="3" id="KW-0233">DNA recombination</keyword>
<name>A0A369NHI8_EGGLN</name>
<gene>
    <name evidence="4" type="ORF">C1872_02605</name>
</gene>
<dbReference type="Gene3D" id="1.10.443.10">
    <property type="entry name" value="Intergrase catalytic core"/>
    <property type="match status" value="1"/>
</dbReference>
<dbReference type="SUPFAM" id="SSF56349">
    <property type="entry name" value="DNA breaking-rejoining enzymes"/>
    <property type="match status" value="1"/>
</dbReference>
<dbReference type="InterPro" id="IPR011010">
    <property type="entry name" value="DNA_brk_join_enz"/>
</dbReference>
<dbReference type="GO" id="GO:0003677">
    <property type="term" value="F:DNA binding"/>
    <property type="evidence" value="ECO:0007669"/>
    <property type="project" value="UniProtKB-KW"/>
</dbReference>
<organism evidence="4 5">
    <name type="scientific">Eggerthella lenta</name>
    <name type="common">Eubacterium lentum</name>
    <dbReference type="NCBI Taxonomy" id="84112"/>
    <lineage>
        <taxon>Bacteria</taxon>
        <taxon>Bacillati</taxon>
        <taxon>Actinomycetota</taxon>
        <taxon>Coriobacteriia</taxon>
        <taxon>Eggerthellales</taxon>
        <taxon>Eggerthellaceae</taxon>
        <taxon>Eggerthella</taxon>
    </lineage>
</organism>
<comment type="caution">
    <text evidence="4">The sequence shown here is derived from an EMBL/GenBank/DDBJ whole genome shotgun (WGS) entry which is preliminary data.</text>
</comment>
<dbReference type="GO" id="GO:0015074">
    <property type="term" value="P:DNA integration"/>
    <property type="evidence" value="ECO:0007669"/>
    <property type="project" value="InterPro"/>
</dbReference>
<dbReference type="Gene3D" id="1.10.150.130">
    <property type="match status" value="1"/>
</dbReference>
<dbReference type="RefSeq" id="WP_009305492.1">
    <property type="nucleotide sequence ID" value="NZ_CP089337.1"/>
</dbReference>
<dbReference type="AlphaFoldDB" id="A0A369NHI8"/>
<sequence length="472" mass="54207">MPLALKCDKPYNIDEARKRKGLPRSKREDSRTTMYELTIRIPDDFQVFFDGKTKFTRRAFVLNRRELQDEVRAFEDEKNEEFIRAKDDYEKSLEAKGKVTQALPLNDMGYCTASLTEFAERYIEVRSHGSVSEETIKNELNYMRYIRATIGDMVFFEVRADDIERCLIAIPRLSRIWAEERKKALEENRKTAKWAKEKKTLVKPLKEPRTAGSDTQAKVLKFLREVYNYGLGKEQTPRNPAHARFLSRVFKQSKPLIDPLMADEAAKFLEAIEKLPLSWFKLSLLSLFCTGIRPEEMQAIRAGSFAFGDVEDALRVTGAVKHGGTIITEYLKSDAGRRTIPIDSLLSCTAKQWIAVKSQMIEDLGLMPTMRMPLMSDGPKPYAYNTWRKQWVKFIDENGFSGIRPYALRHTYATQNLANGENIKTLSVLMGHESPSYTLDLYAGYVPNTAMGIGSRYIDYIRSSARDCGFTY</sequence>
<dbReference type="Pfam" id="PF00589">
    <property type="entry name" value="Phage_integrase"/>
    <property type="match status" value="1"/>
</dbReference>
<accession>A0A369NHI8</accession>
<dbReference type="PROSITE" id="PS51898">
    <property type="entry name" value="TYR_RECOMBINASE"/>
    <property type="match status" value="1"/>
</dbReference>
<comment type="similarity">
    <text evidence="1">Belongs to the 'phage' integrase family.</text>
</comment>
<dbReference type="CDD" id="cd01189">
    <property type="entry name" value="INT_ICEBs1_C_like"/>
    <property type="match status" value="1"/>
</dbReference>